<dbReference type="PANTHER" id="PTHR39431:SF1">
    <property type="entry name" value="FRPA_C-RELATED PROTEIN"/>
    <property type="match status" value="1"/>
</dbReference>
<evidence type="ECO:0000313" key="1">
    <source>
        <dbReference type="EMBL" id="ADL33221.1"/>
    </source>
</evidence>
<dbReference type="HOGENOM" id="CLU_047227_1_1_9"/>
<organism evidence="1 2">
    <name type="scientific">Butyrivibrio proteoclasticus (strain ATCC 51982 / DSM 14932 / B316)</name>
    <name type="common">Clostridium proteoclasticum</name>
    <dbReference type="NCBI Taxonomy" id="515622"/>
    <lineage>
        <taxon>Bacteria</taxon>
        <taxon>Bacillati</taxon>
        <taxon>Bacillota</taxon>
        <taxon>Clostridia</taxon>
        <taxon>Lachnospirales</taxon>
        <taxon>Lachnospiraceae</taxon>
        <taxon>Butyrivibrio</taxon>
    </lineage>
</organism>
<dbReference type="Proteomes" id="UP000001299">
    <property type="component" value="Chromosome 1"/>
</dbReference>
<gene>
    <name evidence="1" type="ordered locus">bpr_I0473</name>
</gene>
<accession>E0S020</accession>
<dbReference type="AlphaFoldDB" id="E0S020"/>
<reference evidence="1 2" key="1">
    <citation type="journal article" date="2010" name="PLoS ONE">
        <title>The glycobiome of the rumen bacterium Butyrivibrio proteoclasticus B316(T) highlights adaptation to a polysaccharide-rich environment.</title>
        <authorList>
            <person name="Kelly W.J."/>
            <person name="Leahy S.C."/>
            <person name="Altermann E."/>
            <person name="Yeoman C.J."/>
            <person name="Dunne J.C."/>
            <person name="Kong Z."/>
            <person name="Pacheco D.M."/>
            <person name="Li D."/>
            <person name="Noel S.J."/>
            <person name="Moon C.D."/>
            <person name="Cookson A.L."/>
            <person name="Attwood G.T."/>
        </authorList>
    </citation>
    <scope>NUCLEOTIDE SEQUENCE [LARGE SCALE GENOMIC DNA]</scope>
    <source>
        <strain evidence="2">ATCC 51982 / DSM 14932 / B316</strain>
    </source>
</reference>
<dbReference type="KEGG" id="bpb:bpr_I0473"/>
<dbReference type="eggNOG" id="COG2931">
    <property type="taxonomic scope" value="Bacteria"/>
</dbReference>
<sequence>MEVFYFCSRRKMLRNNDLHNQGGTMKIAQSNVNLVSSSHYYEENTVSISSGVMTRESFLDNLQRQGEVVTGQDKIEESSAKNAEGKINVKSGTERSKLSDLFEMNGNQSEISMGSDNYNNLKSARSAYLTSSEESLHEQIARIRANLLESLLSFLQLIGGDKARSRYKETLGETANMLNENSFVSVTSIKTSHVEEEATSFSGQGIALTEDGRQIDFNVNFSLSRRFESYAGVTMARAANLIDPLVINVGSNVTSISDQSFYFDIDCDGKEDKIRGLGPGTGFLTYDMNGDGIINDGSELFGTKSGDGFKDLARYDSDGNGWIDENDEVYGKLQVWLRGEDGEDTLLSLQEADVGAIYLGSAPTAYTYYGDEGDVHDPSRLSGGASYASQHDEEGYANNGADVNNGADANIAVNPASVDIASSMAVTAMMRASGLFLRESGGVGTVHQIDLARM</sequence>
<proteinExistence type="predicted"/>
<dbReference type="PANTHER" id="PTHR39431">
    <property type="entry name" value="FRPA/C-RELATED PROTEIN"/>
    <property type="match status" value="1"/>
</dbReference>
<dbReference type="STRING" id="515622.bpr_I0473"/>
<dbReference type="EMBL" id="CP001810">
    <property type="protein sequence ID" value="ADL33221.1"/>
    <property type="molecule type" value="Genomic_DNA"/>
</dbReference>
<name>E0S020_BUTPB</name>
<keyword evidence="2" id="KW-1185">Reference proteome</keyword>
<protein>
    <submittedName>
        <fullName evidence="1">Uncharacterized protein</fullName>
    </submittedName>
</protein>
<evidence type="ECO:0000313" key="2">
    <source>
        <dbReference type="Proteomes" id="UP000001299"/>
    </source>
</evidence>